<organism evidence="1 2">
    <name type="scientific">Lophium mytilinum</name>
    <dbReference type="NCBI Taxonomy" id="390894"/>
    <lineage>
        <taxon>Eukaryota</taxon>
        <taxon>Fungi</taxon>
        <taxon>Dikarya</taxon>
        <taxon>Ascomycota</taxon>
        <taxon>Pezizomycotina</taxon>
        <taxon>Dothideomycetes</taxon>
        <taxon>Pleosporomycetidae</taxon>
        <taxon>Mytilinidiales</taxon>
        <taxon>Mytilinidiaceae</taxon>
        <taxon>Lophium</taxon>
    </lineage>
</organism>
<dbReference type="AlphaFoldDB" id="A0A6A6R4S8"/>
<gene>
    <name evidence="1" type="ORF">BU16DRAFT_267913</name>
</gene>
<protein>
    <submittedName>
        <fullName evidence="1">Uncharacterized protein</fullName>
    </submittedName>
</protein>
<accession>A0A6A6R4S8</accession>
<keyword evidence="2" id="KW-1185">Reference proteome</keyword>
<name>A0A6A6R4S8_9PEZI</name>
<dbReference type="Proteomes" id="UP000799750">
    <property type="component" value="Unassembled WGS sequence"/>
</dbReference>
<evidence type="ECO:0000313" key="1">
    <source>
        <dbReference type="EMBL" id="KAF2499324.1"/>
    </source>
</evidence>
<reference evidence="1" key="1">
    <citation type="journal article" date="2020" name="Stud. Mycol.">
        <title>101 Dothideomycetes genomes: a test case for predicting lifestyles and emergence of pathogens.</title>
        <authorList>
            <person name="Haridas S."/>
            <person name="Albert R."/>
            <person name="Binder M."/>
            <person name="Bloem J."/>
            <person name="Labutti K."/>
            <person name="Salamov A."/>
            <person name="Andreopoulos B."/>
            <person name="Baker S."/>
            <person name="Barry K."/>
            <person name="Bills G."/>
            <person name="Bluhm B."/>
            <person name="Cannon C."/>
            <person name="Castanera R."/>
            <person name="Culley D."/>
            <person name="Daum C."/>
            <person name="Ezra D."/>
            <person name="Gonzalez J."/>
            <person name="Henrissat B."/>
            <person name="Kuo A."/>
            <person name="Liang C."/>
            <person name="Lipzen A."/>
            <person name="Lutzoni F."/>
            <person name="Magnuson J."/>
            <person name="Mondo S."/>
            <person name="Nolan M."/>
            <person name="Ohm R."/>
            <person name="Pangilinan J."/>
            <person name="Park H.-J."/>
            <person name="Ramirez L."/>
            <person name="Alfaro M."/>
            <person name="Sun H."/>
            <person name="Tritt A."/>
            <person name="Yoshinaga Y."/>
            <person name="Zwiers L.-H."/>
            <person name="Turgeon B."/>
            <person name="Goodwin S."/>
            <person name="Spatafora J."/>
            <person name="Crous P."/>
            <person name="Grigoriev I."/>
        </authorList>
    </citation>
    <scope>NUCLEOTIDE SEQUENCE</scope>
    <source>
        <strain evidence="1">CBS 269.34</strain>
    </source>
</reference>
<proteinExistence type="predicted"/>
<dbReference type="EMBL" id="MU004184">
    <property type="protein sequence ID" value="KAF2499324.1"/>
    <property type="molecule type" value="Genomic_DNA"/>
</dbReference>
<sequence>MGRRSCPCSGQVPAERCTSAFVAPISTHLQHSHRRVTLTNKSKAGPEAPIHSHRLSEGSIDAVDGCREACSLSRGEGVVRGGRKQRRLISVWRARVYLVDATTDVDPFHRGGVTWAEQKNEDEAKAERFIEKCSLFTLWLSWMLLACMACLKVRPGCPSFWRCGEPPSSLVEQQLRNAFSWPLRSGGTVANQMGRSDASFALHGSSPFQIP</sequence>
<evidence type="ECO:0000313" key="2">
    <source>
        <dbReference type="Proteomes" id="UP000799750"/>
    </source>
</evidence>